<name>A0AAN7NIS3_MYCAM</name>
<evidence type="ECO:0000313" key="1">
    <source>
        <dbReference type="EMBL" id="KAK4825656.1"/>
    </source>
</evidence>
<accession>A0AAN7NIS3</accession>
<dbReference type="GO" id="GO:0007508">
    <property type="term" value="P:larval heart development"/>
    <property type="evidence" value="ECO:0007669"/>
    <property type="project" value="TreeGrafter"/>
</dbReference>
<comment type="caution">
    <text evidence="1">The sequence shown here is derived from an EMBL/GenBank/DDBJ whole genome shotgun (WGS) entry which is preliminary data.</text>
</comment>
<reference evidence="1 2" key="1">
    <citation type="journal article" date="2023" name="J. Hered.">
        <title>Chromosome-level genome of the wood stork (Mycteria americana) provides insight into avian chromosome evolution.</title>
        <authorList>
            <person name="Flamio R. Jr."/>
            <person name="Ramstad K.M."/>
        </authorList>
    </citation>
    <scope>NUCLEOTIDE SEQUENCE [LARGE SCALE GENOMIC DNA]</scope>
    <source>
        <strain evidence="1">JAX WOST 10</strain>
    </source>
</reference>
<evidence type="ECO:0000313" key="2">
    <source>
        <dbReference type="Proteomes" id="UP001333110"/>
    </source>
</evidence>
<dbReference type="AlphaFoldDB" id="A0AAN7NIS3"/>
<dbReference type="EMBL" id="JAUNZN010000002">
    <property type="protein sequence ID" value="KAK4825656.1"/>
    <property type="molecule type" value="Genomic_DNA"/>
</dbReference>
<gene>
    <name evidence="1" type="ORF">QYF61_001479</name>
</gene>
<dbReference type="PANTHER" id="PTHR33395">
    <property type="entry name" value="TRANSCRIPTASE, PUTATIVE-RELATED-RELATED"/>
    <property type="match status" value="1"/>
</dbReference>
<dbReference type="GO" id="GO:0061343">
    <property type="term" value="P:cell adhesion involved in heart morphogenesis"/>
    <property type="evidence" value="ECO:0007669"/>
    <property type="project" value="TreeGrafter"/>
</dbReference>
<dbReference type="GO" id="GO:0031012">
    <property type="term" value="C:extracellular matrix"/>
    <property type="evidence" value="ECO:0007669"/>
    <property type="project" value="TreeGrafter"/>
</dbReference>
<proteinExistence type="predicted"/>
<dbReference type="PANTHER" id="PTHR33395:SF22">
    <property type="entry name" value="REVERSE TRANSCRIPTASE DOMAIN-CONTAINING PROTEIN"/>
    <property type="match status" value="1"/>
</dbReference>
<keyword evidence="2" id="KW-1185">Reference proteome</keyword>
<organism evidence="1 2">
    <name type="scientific">Mycteria americana</name>
    <name type="common">Wood stork</name>
    <dbReference type="NCBI Taxonomy" id="33587"/>
    <lineage>
        <taxon>Eukaryota</taxon>
        <taxon>Metazoa</taxon>
        <taxon>Chordata</taxon>
        <taxon>Craniata</taxon>
        <taxon>Vertebrata</taxon>
        <taxon>Euteleostomi</taxon>
        <taxon>Archelosauria</taxon>
        <taxon>Archosauria</taxon>
        <taxon>Dinosauria</taxon>
        <taxon>Saurischia</taxon>
        <taxon>Theropoda</taxon>
        <taxon>Coelurosauria</taxon>
        <taxon>Aves</taxon>
        <taxon>Neognathae</taxon>
        <taxon>Neoaves</taxon>
        <taxon>Aequornithes</taxon>
        <taxon>Ciconiiformes</taxon>
        <taxon>Ciconiidae</taxon>
        <taxon>Mycteria</taxon>
    </lineage>
</organism>
<sequence length="179" mass="19836">MVKKMEPGFPVEHGRRMRASEHKLKQERSWLYTSGGSPTVAGPHTHWGNFNHPDICFEGRRTEYKHSRRFLDWIDDNSLTQVINKPTRGGALLDLLLTKKEELVGDVKVKGSPGCSNHEMAAFAILREASKTWTSGEQVLACSEICPEGSYGTRGIPGGQRGSGKLAELQGQFLQSKGE</sequence>
<protein>
    <submittedName>
        <fullName evidence="1">Uncharacterized protein</fullName>
    </submittedName>
</protein>
<dbReference type="Proteomes" id="UP001333110">
    <property type="component" value="Unassembled WGS sequence"/>
</dbReference>